<dbReference type="Proteomes" id="UP000682982">
    <property type="component" value="Unassembled WGS sequence"/>
</dbReference>
<keyword evidence="2" id="KW-1185">Reference proteome</keyword>
<name>A0ABS5H5G9_9BURK</name>
<dbReference type="EMBL" id="JAGSPK010000005">
    <property type="protein sequence ID" value="MBR7793802.1"/>
    <property type="molecule type" value="Genomic_DNA"/>
</dbReference>
<evidence type="ECO:0000313" key="1">
    <source>
        <dbReference type="EMBL" id="MBR7793802.1"/>
    </source>
</evidence>
<proteinExistence type="predicted"/>
<dbReference type="InterPro" id="IPR009363">
    <property type="entry name" value="Phage_Mu_Gp16"/>
</dbReference>
<dbReference type="RefSeq" id="WP_212679739.1">
    <property type="nucleotide sequence ID" value="NZ_JAGSPK010000005.1"/>
</dbReference>
<dbReference type="Pfam" id="PF06252">
    <property type="entry name" value="GemA"/>
    <property type="match status" value="1"/>
</dbReference>
<sequence>MSSRGQQVIPKTADQLRKAELAQIHIAKVQLALDDDAYRAILMQVTGKTSSKELTWQGRKALLDHFKKIGFKVKAKSAGRSAPKVTPDRQALIGKIEAQLAEAGRPWVYADAMAKRICKVDRIDWCKPDQLMKIVAALSYDAKRNGRAEA</sequence>
<accession>A0ABS5H5G9</accession>
<reference evidence="1 2" key="1">
    <citation type="submission" date="2021-04" db="EMBL/GenBank/DDBJ databases">
        <title>novel species isolated from subtropical streams in China.</title>
        <authorList>
            <person name="Lu H."/>
        </authorList>
    </citation>
    <scope>NUCLEOTIDE SEQUENCE [LARGE SCALE GENOMIC DNA]</scope>
    <source>
        <strain evidence="1 2">FT147W</strain>
    </source>
</reference>
<organism evidence="1 2">
    <name type="scientific">Undibacterium rivi</name>
    <dbReference type="NCBI Taxonomy" id="2828729"/>
    <lineage>
        <taxon>Bacteria</taxon>
        <taxon>Pseudomonadati</taxon>
        <taxon>Pseudomonadota</taxon>
        <taxon>Betaproteobacteria</taxon>
        <taxon>Burkholderiales</taxon>
        <taxon>Oxalobacteraceae</taxon>
        <taxon>Undibacterium</taxon>
    </lineage>
</organism>
<evidence type="ECO:0000313" key="2">
    <source>
        <dbReference type="Proteomes" id="UP000682982"/>
    </source>
</evidence>
<protein>
    <submittedName>
        <fullName evidence="1">Regulatory protein GemA</fullName>
    </submittedName>
</protein>
<gene>
    <name evidence="1" type="ORF">KDM87_14475</name>
</gene>
<comment type="caution">
    <text evidence="1">The sequence shown here is derived from an EMBL/GenBank/DDBJ whole genome shotgun (WGS) entry which is preliminary data.</text>
</comment>